<feature type="compositionally biased region" description="Polar residues" evidence="1">
    <location>
        <begin position="24"/>
        <end position="41"/>
    </location>
</feature>
<evidence type="ECO:0000313" key="3">
    <source>
        <dbReference type="Proteomes" id="UP000198341"/>
    </source>
</evidence>
<dbReference type="AlphaFoldDB" id="K8EYK1"/>
<feature type="compositionally biased region" description="Low complexity" evidence="1">
    <location>
        <begin position="1"/>
        <end position="13"/>
    </location>
</feature>
<proteinExistence type="predicted"/>
<name>K8EYK1_9CHLO</name>
<dbReference type="RefSeq" id="XP_007515449.1">
    <property type="nucleotide sequence ID" value="XM_007515387.1"/>
</dbReference>
<accession>K8EYK1</accession>
<gene>
    <name evidence="2" type="ORF">Bathy01g04310</name>
</gene>
<evidence type="ECO:0000256" key="1">
    <source>
        <dbReference type="SAM" id="MobiDB-lite"/>
    </source>
</evidence>
<organism evidence="2 3">
    <name type="scientific">Bathycoccus prasinos</name>
    <dbReference type="NCBI Taxonomy" id="41875"/>
    <lineage>
        <taxon>Eukaryota</taxon>
        <taxon>Viridiplantae</taxon>
        <taxon>Chlorophyta</taxon>
        <taxon>Mamiellophyceae</taxon>
        <taxon>Mamiellales</taxon>
        <taxon>Bathycoccaceae</taxon>
        <taxon>Bathycoccus</taxon>
    </lineage>
</organism>
<keyword evidence="3" id="KW-1185">Reference proteome</keyword>
<dbReference type="EMBL" id="FO082278">
    <property type="protein sequence ID" value="CCO14328.1"/>
    <property type="molecule type" value="Genomic_DNA"/>
</dbReference>
<sequence length="188" mass="21088">MSSGASSSNNNTNREAFSSKPRDINSNPPNKNADASSKFSSSPKTFAEKFAMSLDDVSFVDGEDAYGDAPFMRDAMVHRPSPKKRASLDIDAVKAKRDEELTIYGFSKPPQEGQSKSSSVRSSFDDFFYGSRVPKAEEGEQRGHVLNNNRRAASVDLPHPQWEHKIIRELHRKELARDHPEAKFRSEK</sequence>
<dbReference type="KEGG" id="bpg:Bathy01g04310"/>
<dbReference type="GeneID" id="19018166"/>
<evidence type="ECO:0000313" key="2">
    <source>
        <dbReference type="EMBL" id="CCO14328.1"/>
    </source>
</evidence>
<feature type="region of interest" description="Disordered" evidence="1">
    <location>
        <begin position="1"/>
        <end position="41"/>
    </location>
</feature>
<dbReference type="Proteomes" id="UP000198341">
    <property type="component" value="Chromosome 1"/>
</dbReference>
<protein>
    <submittedName>
        <fullName evidence="2">Uncharacterized protein</fullName>
    </submittedName>
</protein>
<reference evidence="2 3" key="1">
    <citation type="submission" date="2011-10" db="EMBL/GenBank/DDBJ databases">
        <authorList>
            <person name="Genoscope - CEA"/>
        </authorList>
    </citation>
    <scope>NUCLEOTIDE SEQUENCE [LARGE SCALE GENOMIC DNA]</scope>
    <source>
        <strain evidence="2 3">RCC 1105</strain>
    </source>
</reference>